<proteinExistence type="predicted"/>
<reference evidence="2" key="1">
    <citation type="journal article" date="2020" name="Microb. Genom.">
        <title>Genetic diversity of clinical and environmental Mucorales isolates obtained from an investigation of mucormycosis cases among solid organ transplant recipients.</title>
        <authorList>
            <person name="Nguyen M.H."/>
            <person name="Kaul D."/>
            <person name="Muto C."/>
            <person name="Cheng S.J."/>
            <person name="Richter R.A."/>
            <person name="Bruno V.M."/>
            <person name="Liu G."/>
            <person name="Beyhan S."/>
            <person name="Sundermann A.J."/>
            <person name="Mounaud S."/>
            <person name="Pasculle A.W."/>
            <person name="Nierman W.C."/>
            <person name="Driscoll E."/>
            <person name="Cumbie R."/>
            <person name="Clancy C.J."/>
            <person name="Dupont C.L."/>
        </authorList>
    </citation>
    <scope>NUCLEOTIDE SEQUENCE</scope>
    <source>
        <strain evidence="2">GL11</strain>
    </source>
</reference>
<feature type="compositionally biased region" description="Low complexity" evidence="1">
    <location>
        <begin position="102"/>
        <end position="113"/>
    </location>
</feature>
<feature type="compositionally biased region" description="Basic residues" evidence="1">
    <location>
        <begin position="136"/>
        <end position="153"/>
    </location>
</feature>
<evidence type="ECO:0000256" key="1">
    <source>
        <dbReference type="SAM" id="MobiDB-lite"/>
    </source>
</evidence>
<dbReference type="GO" id="GO:0042729">
    <property type="term" value="C:DASH complex"/>
    <property type="evidence" value="ECO:0007669"/>
    <property type="project" value="InterPro"/>
</dbReference>
<dbReference type="AlphaFoldDB" id="A0A9P7BN11"/>
<dbReference type="Proteomes" id="UP000716291">
    <property type="component" value="Unassembled WGS sequence"/>
</dbReference>
<organism evidence="2 3">
    <name type="scientific">Rhizopus oryzae</name>
    <name type="common">Mucormycosis agent</name>
    <name type="synonym">Rhizopus arrhizus var. delemar</name>
    <dbReference type="NCBI Taxonomy" id="64495"/>
    <lineage>
        <taxon>Eukaryota</taxon>
        <taxon>Fungi</taxon>
        <taxon>Fungi incertae sedis</taxon>
        <taxon>Mucoromycota</taxon>
        <taxon>Mucoromycotina</taxon>
        <taxon>Mucoromycetes</taxon>
        <taxon>Mucorales</taxon>
        <taxon>Mucorineae</taxon>
        <taxon>Rhizopodaceae</taxon>
        <taxon>Rhizopus</taxon>
    </lineage>
</organism>
<sequence length="195" mass="22149">MIAENENLTQRTDNVSLSAVEPILRPSVDTILGPALEQLNKSIRNVSDKYEKLNDLDGALIDFNRSFGSFLFGLQANNETIHWRHSPTDQSVWQYITQKQQTTTTNTTHLPTTQHKETTTDASIPAAPSTSNENKARKRRSTAPKPLPVKKKKIESKVKIDKRVRNDDTDPELFIYRIKSTKSSTIYQNVIVEKL</sequence>
<evidence type="ECO:0000313" key="3">
    <source>
        <dbReference type="Proteomes" id="UP000716291"/>
    </source>
</evidence>
<accession>A0A9P7BN11</accession>
<gene>
    <name evidence="2" type="ORF">G6F64_010846</name>
</gene>
<name>A0A9P7BN11_RHIOR</name>
<dbReference type="Pfam" id="PF08653">
    <property type="entry name" value="DASH_Dam1"/>
    <property type="match status" value="1"/>
</dbReference>
<dbReference type="GO" id="GO:0008608">
    <property type="term" value="P:attachment of spindle microtubules to kinetochore"/>
    <property type="evidence" value="ECO:0007669"/>
    <property type="project" value="InterPro"/>
</dbReference>
<dbReference type="EMBL" id="JAANQT010002392">
    <property type="protein sequence ID" value="KAG1302533.1"/>
    <property type="molecule type" value="Genomic_DNA"/>
</dbReference>
<keyword evidence="3" id="KW-1185">Reference proteome</keyword>
<dbReference type="InterPro" id="IPR013962">
    <property type="entry name" value="DASH_Dam1"/>
</dbReference>
<evidence type="ECO:0008006" key="4">
    <source>
        <dbReference type="Google" id="ProtNLM"/>
    </source>
</evidence>
<comment type="caution">
    <text evidence="2">The sequence shown here is derived from an EMBL/GenBank/DDBJ whole genome shotgun (WGS) entry which is preliminary data.</text>
</comment>
<protein>
    <recommendedName>
        <fullName evidence="4">DASH complex subunit DAM1</fullName>
    </recommendedName>
</protein>
<feature type="region of interest" description="Disordered" evidence="1">
    <location>
        <begin position="102"/>
        <end position="153"/>
    </location>
</feature>
<dbReference type="GO" id="GO:0072686">
    <property type="term" value="C:mitotic spindle"/>
    <property type="evidence" value="ECO:0007669"/>
    <property type="project" value="InterPro"/>
</dbReference>
<evidence type="ECO:0000313" key="2">
    <source>
        <dbReference type="EMBL" id="KAG1302533.1"/>
    </source>
</evidence>